<gene>
    <name evidence="4" type="ORF">QM524_02290</name>
</gene>
<name>A0ABT6Y4J3_9BACT</name>
<protein>
    <submittedName>
        <fullName evidence="4">NUDIX hydrolase</fullName>
        <ecNumber evidence="4">3.6.-.-</ecNumber>
    </submittedName>
</protein>
<evidence type="ECO:0000313" key="5">
    <source>
        <dbReference type="Proteomes" id="UP001236507"/>
    </source>
</evidence>
<dbReference type="Gene3D" id="3.90.79.10">
    <property type="entry name" value="Nucleoside Triphosphate Pyrophosphohydrolase"/>
    <property type="match status" value="1"/>
</dbReference>
<dbReference type="EC" id="3.6.-.-" evidence="4"/>
<dbReference type="SUPFAM" id="SSF55811">
    <property type="entry name" value="Nudix"/>
    <property type="match status" value="1"/>
</dbReference>
<dbReference type="PROSITE" id="PS51462">
    <property type="entry name" value="NUDIX"/>
    <property type="match status" value="1"/>
</dbReference>
<organism evidence="4 5">
    <name type="scientific">Flectobacillus roseus</name>
    <dbReference type="NCBI Taxonomy" id="502259"/>
    <lineage>
        <taxon>Bacteria</taxon>
        <taxon>Pseudomonadati</taxon>
        <taxon>Bacteroidota</taxon>
        <taxon>Cytophagia</taxon>
        <taxon>Cytophagales</taxon>
        <taxon>Flectobacillaceae</taxon>
        <taxon>Flectobacillus</taxon>
    </lineage>
</organism>
<comment type="cofactor">
    <cofactor evidence="1">
        <name>Mg(2+)</name>
        <dbReference type="ChEBI" id="CHEBI:18420"/>
    </cofactor>
</comment>
<dbReference type="InterPro" id="IPR000086">
    <property type="entry name" value="NUDIX_hydrolase_dom"/>
</dbReference>
<comment type="caution">
    <text evidence="4">The sequence shown here is derived from an EMBL/GenBank/DDBJ whole genome shotgun (WGS) entry which is preliminary data.</text>
</comment>
<evidence type="ECO:0000256" key="1">
    <source>
        <dbReference type="ARBA" id="ARBA00001946"/>
    </source>
</evidence>
<dbReference type="PANTHER" id="PTHR43046">
    <property type="entry name" value="GDP-MANNOSE MANNOSYL HYDROLASE"/>
    <property type="match status" value="1"/>
</dbReference>
<sequence>MSTVTDVAHQQVLNLYAQKLRLRVCGICVQDQKILMINHAGVVQGADFWCPPGGGLQYGEAVNEALKREFLEETQTDITIGEMLFVNEFLEPPLHAIELFFKVEITHGKAQKGYDPEMKDQIIQEIKWMSFDEIKQLPTAQAHRVFSLCNSLEELFSIKGFCAKMP</sequence>
<evidence type="ECO:0000259" key="3">
    <source>
        <dbReference type="PROSITE" id="PS51462"/>
    </source>
</evidence>
<evidence type="ECO:0000313" key="4">
    <source>
        <dbReference type="EMBL" id="MDI9858028.1"/>
    </source>
</evidence>
<dbReference type="EMBL" id="JASHIF010000002">
    <property type="protein sequence ID" value="MDI9858028.1"/>
    <property type="molecule type" value="Genomic_DNA"/>
</dbReference>
<keyword evidence="2 4" id="KW-0378">Hydrolase</keyword>
<feature type="domain" description="Nudix hydrolase" evidence="3">
    <location>
        <begin position="19"/>
        <end position="153"/>
    </location>
</feature>
<reference evidence="4 5" key="1">
    <citation type="submission" date="2023-05" db="EMBL/GenBank/DDBJ databases">
        <title>Novel species of genus Flectobacillus isolated from stream in China.</title>
        <authorList>
            <person name="Lu H."/>
        </authorList>
    </citation>
    <scope>NUCLEOTIDE SEQUENCE [LARGE SCALE GENOMIC DNA]</scope>
    <source>
        <strain evidence="4 5">KCTC 42575</strain>
    </source>
</reference>
<evidence type="ECO:0000256" key="2">
    <source>
        <dbReference type="ARBA" id="ARBA00022801"/>
    </source>
</evidence>
<dbReference type="PANTHER" id="PTHR43046:SF14">
    <property type="entry name" value="MUTT_NUDIX FAMILY PROTEIN"/>
    <property type="match status" value="1"/>
</dbReference>
<dbReference type="InterPro" id="IPR015797">
    <property type="entry name" value="NUDIX_hydrolase-like_dom_sf"/>
</dbReference>
<dbReference type="CDD" id="cd18880">
    <property type="entry name" value="NUDIX_ADPRase"/>
    <property type="match status" value="1"/>
</dbReference>
<dbReference type="Pfam" id="PF00293">
    <property type="entry name" value="NUDIX"/>
    <property type="match status" value="1"/>
</dbReference>
<dbReference type="RefSeq" id="WP_283343296.1">
    <property type="nucleotide sequence ID" value="NZ_JASHIF010000002.1"/>
</dbReference>
<proteinExistence type="predicted"/>
<accession>A0ABT6Y4J3</accession>
<dbReference type="GO" id="GO:0016787">
    <property type="term" value="F:hydrolase activity"/>
    <property type="evidence" value="ECO:0007669"/>
    <property type="project" value="UniProtKB-KW"/>
</dbReference>
<dbReference type="Proteomes" id="UP001236507">
    <property type="component" value="Unassembled WGS sequence"/>
</dbReference>
<keyword evidence="5" id="KW-1185">Reference proteome</keyword>